<comment type="subcellular location">
    <subcellularLocation>
        <location evidence="1">Membrane</location>
        <topology evidence="1">Multi-pass membrane protein</topology>
    </subcellularLocation>
</comment>
<dbReference type="GO" id="GO:0005313">
    <property type="term" value="F:L-glutamate transmembrane transporter activity"/>
    <property type="evidence" value="ECO:0007669"/>
    <property type="project" value="TreeGrafter"/>
</dbReference>
<dbReference type="Gene3D" id="1.20.1740.10">
    <property type="entry name" value="Amino acid/polyamine transporter I"/>
    <property type="match status" value="1"/>
</dbReference>
<keyword evidence="5 6" id="KW-0472">Membrane</keyword>
<feature type="transmembrane region" description="Helical" evidence="6">
    <location>
        <begin position="38"/>
        <end position="58"/>
    </location>
</feature>
<evidence type="ECO:0000256" key="5">
    <source>
        <dbReference type="ARBA" id="ARBA00023136"/>
    </source>
</evidence>
<dbReference type="OrthoDB" id="2101583at2759"/>
<dbReference type="InterPro" id="IPR002293">
    <property type="entry name" value="AA/rel_permease1"/>
</dbReference>
<dbReference type="EMBL" id="JAMYWD010000005">
    <property type="protein sequence ID" value="KAJ4970738.1"/>
    <property type="molecule type" value="Genomic_DNA"/>
</dbReference>
<name>A0A9Q0QSZ3_9MAGN</name>
<dbReference type="GO" id="GO:0015189">
    <property type="term" value="F:L-lysine transmembrane transporter activity"/>
    <property type="evidence" value="ECO:0007669"/>
    <property type="project" value="TreeGrafter"/>
</dbReference>
<organism evidence="7 8">
    <name type="scientific">Protea cynaroides</name>
    <dbReference type="NCBI Taxonomy" id="273540"/>
    <lineage>
        <taxon>Eukaryota</taxon>
        <taxon>Viridiplantae</taxon>
        <taxon>Streptophyta</taxon>
        <taxon>Embryophyta</taxon>
        <taxon>Tracheophyta</taxon>
        <taxon>Spermatophyta</taxon>
        <taxon>Magnoliopsida</taxon>
        <taxon>Proteales</taxon>
        <taxon>Proteaceae</taxon>
        <taxon>Protea</taxon>
    </lineage>
</organism>
<comment type="similarity">
    <text evidence="2">Belongs to the amino acid-polyamine-organocation (APC) superfamily. Cationic amino acid transporter (CAT) (TC 2.A.3.3) family.</text>
</comment>
<evidence type="ECO:0000256" key="6">
    <source>
        <dbReference type="SAM" id="Phobius"/>
    </source>
</evidence>
<dbReference type="Pfam" id="PF13520">
    <property type="entry name" value="AA_permease_2"/>
    <property type="match status" value="1"/>
</dbReference>
<keyword evidence="3 6" id="KW-0812">Transmembrane</keyword>
<dbReference type="AlphaFoldDB" id="A0A9Q0QSZ3"/>
<keyword evidence="8" id="KW-1185">Reference proteome</keyword>
<dbReference type="Proteomes" id="UP001141806">
    <property type="component" value="Unassembled WGS sequence"/>
</dbReference>
<comment type="caution">
    <text evidence="7">The sequence shown here is derived from an EMBL/GenBank/DDBJ whole genome shotgun (WGS) entry which is preliminary data.</text>
</comment>
<evidence type="ECO:0000256" key="4">
    <source>
        <dbReference type="ARBA" id="ARBA00022989"/>
    </source>
</evidence>
<evidence type="ECO:0000256" key="2">
    <source>
        <dbReference type="ARBA" id="ARBA00008572"/>
    </source>
</evidence>
<dbReference type="PANTHER" id="PTHR43243">
    <property type="entry name" value="INNER MEMBRANE TRANSPORTER YGJI-RELATED"/>
    <property type="match status" value="1"/>
</dbReference>
<evidence type="ECO:0000313" key="7">
    <source>
        <dbReference type="EMBL" id="KAJ4970738.1"/>
    </source>
</evidence>
<accession>A0A9Q0QSZ3</accession>
<dbReference type="PANTHER" id="PTHR43243:SF30">
    <property type="entry name" value="CATIONIC AMINO ACID TRANSPORTER 1-LIKE"/>
    <property type="match status" value="1"/>
</dbReference>
<evidence type="ECO:0000256" key="3">
    <source>
        <dbReference type="ARBA" id="ARBA00022692"/>
    </source>
</evidence>
<evidence type="ECO:0000313" key="8">
    <source>
        <dbReference type="Proteomes" id="UP001141806"/>
    </source>
</evidence>
<sequence>MKKTLTWWDLLWFGLGAVMGIGIFILTGLISREQAGPSVFLSFLAFGVSVLLSVLYYTEFVMEVPIAGGSFAHLRVKFGGFIAFIVVGNILFEYIVAGTSVASEWAFKGIMGFLRSSFSSQGDEDDIMAGGNFMGRVMSYVVNELLVNTLANSPAFQRFAVRTSKRVEDISIIAARKKQQLQEQLNDSLKNLEEMSQKKQ</sequence>
<keyword evidence="4 6" id="KW-1133">Transmembrane helix</keyword>
<protein>
    <submittedName>
        <fullName evidence="7">Uncharacterized protein</fullName>
    </submittedName>
</protein>
<feature type="transmembrane region" description="Helical" evidence="6">
    <location>
        <begin position="78"/>
        <end position="107"/>
    </location>
</feature>
<feature type="transmembrane region" description="Helical" evidence="6">
    <location>
        <begin position="12"/>
        <end position="31"/>
    </location>
</feature>
<reference evidence="7" key="1">
    <citation type="journal article" date="2023" name="Plant J.">
        <title>The genome of the king protea, Protea cynaroides.</title>
        <authorList>
            <person name="Chang J."/>
            <person name="Duong T.A."/>
            <person name="Schoeman C."/>
            <person name="Ma X."/>
            <person name="Roodt D."/>
            <person name="Barker N."/>
            <person name="Li Z."/>
            <person name="Van de Peer Y."/>
            <person name="Mizrachi E."/>
        </authorList>
    </citation>
    <scope>NUCLEOTIDE SEQUENCE</scope>
    <source>
        <tissue evidence="7">Young leaves</tissue>
    </source>
</reference>
<dbReference type="GO" id="GO:0005886">
    <property type="term" value="C:plasma membrane"/>
    <property type="evidence" value="ECO:0007669"/>
    <property type="project" value="TreeGrafter"/>
</dbReference>
<proteinExistence type="inferred from homology"/>
<evidence type="ECO:0000256" key="1">
    <source>
        <dbReference type="ARBA" id="ARBA00004141"/>
    </source>
</evidence>
<gene>
    <name evidence="7" type="ORF">NE237_003837</name>
</gene>